<keyword evidence="1" id="KW-0560">Oxidoreductase</keyword>
<evidence type="ECO:0000313" key="1">
    <source>
        <dbReference type="EMBL" id="MCX2975495.1"/>
    </source>
</evidence>
<evidence type="ECO:0000313" key="2">
    <source>
        <dbReference type="Proteomes" id="UP001143307"/>
    </source>
</evidence>
<dbReference type="Proteomes" id="UP001143307">
    <property type="component" value="Unassembled WGS sequence"/>
</dbReference>
<dbReference type="Pfam" id="PF06234">
    <property type="entry name" value="TmoB"/>
    <property type="match status" value="1"/>
</dbReference>
<accession>A0ABT3T003</accession>
<keyword evidence="1" id="KW-0503">Monooxygenase</keyword>
<proteinExistence type="predicted"/>
<dbReference type="RefSeq" id="WP_279254134.1">
    <property type="nucleotide sequence ID" value="NZ_SHNP01000008.1"/>
</dbReference>
<reference evidence="1" key="1">
    <citation type="submission" date="2019-02" db="EMBL/GenBank/DDBJ databases">
        <authorList>
            <person name="Li S.-H."/>
        </authorList>
    </citation>
    <scope>NUCLEOTIDE SEQUENCE</scope>
    <source>
        <strain evidence="1">IMCC8485</strain>
    </source>
</reference>
<dbReference type="InterPro" id="IPR036713">
    <property type="entry name" value="TmoB-like_sf"/>
</dbReference>
<dbReference type="SUPFAM" id="SSF110814">
    <property type="entry name" value="TmoB-like"/>
    <property type="match status" value="1"/>
</dbReference>
<gene>
    <name evidence="1" type="ORF">EYC87_18090</name>
</gene>
<dbReference type="EMBL" id="SHNP01000008">
    <property type="protein sequence ID" value="MCX2975495.1"/>
    <property type="molecule type" value="Genomic_DNA"/>
</dbReference>
<organism evidence="1 2">
    <name type="scientific">Candidatus Seongchinamella marina</name>
    <dbReference type="NCBI Taxonomy" id="2518990"/>
    <lineage>
        <taxon>Bacteria</taxon>
        <taxon>Pseudomonadati</taxon>
        <taxon>Pseudomonadota</taxon>
        <taxon>Gammaproteobacteria</taxon>
        <taxon>Cellvibrionales</taxon>
        <taxon>Halieaceae</taxon>
        <taxon>Seongchinamella</taxon>
    </lineage>
</organism>
<protein>
    <submittedName>
        <fullName evidence="1">Toluene monooxygenase</fullName>
    </submittedName>
</protein>
<sequence>MALFPLHSSFQADFVVQLVPVDSEDTMDRVAEQCAHHSVNRRVRKQPGVMRVRRHRTEELFPRDMKVSDSGLKPTEVIDIIYQQS</sequence>
<comment type="caution">
    <text evidence="1">The sequence shown here is derived from an EMBL/GenBank/DDBJ whole genome shotgun (WGS) entry which is preliminary data.</text>
</comment>
<dbReference type="GO" id="GO:0004497">
    <property type="term" value="F:monooxygenase activity"/>
    <property type="evidence" value="ECO:0007669"/>
    <property type="project" value="UniProtKB-KW"/>
</dbReference>
<dbReference type="Gene3D" id="3.10.20.270">
    <property type="entry name" value="TmoB-like"/>
    <property type="match status" value="1"/>
</dbReference>
<dbReference type="InterPro" id="IPR009355">
    <property type="entry name" value="Toluene_mOase_B"/>
</dbReference>
<keyword evidence="2" id="KW-1185">Reference proteome</keyword>
<name>A0ABT3T003_9GAMM</name>
<dbReference type="CDD" id="cd17042">
    <property type="entry name" value="Ubl_TmoB"/>
    <property type="match status" value="1"/>
</dbReference>